<feature type="domain" description="Integrase catalytic" evidence="1">
    <location>
        <begin position="1"/>
        <end position="177"/>
    </location>
</feature>
<dbReference type="OrthoDB" id="6285084at2759"/>
<reference evidence="2 3" key="1">
    <citation type="submission" date="2020-06" db="EMBL/GenBank/DDBJ databases">
        <authorList>
            <person name="Li R."/>
            <person name="Bekaert M."/>
        </authorList>
    </citation>
    <scope>NUCLEOTIDE SEQUENCE [LARGE SCALE GENOMIC DNA]</scope>
    <source>
        <strain evidence="3">wild</strain>
    </source>
</reference>
<dbReference type="InterPro" id="IPR036397">
    <property type="entry name" value="RNaseH_sf"/>
</dbReference>
<dbReference type="InterPro" id="IPR012337">
    <property type="entry name" value="RNaseH-like_sf"/>
</dbReference>
<evidence type="ECO:0000313" key="2">
    <source>
        <dbReference type="EMBL" id="CAC5404069.1"/>
    </source>
</evidence>
<evidence type="ECO:0000313" key="3">
    <source>
        <dbReference type="Proteomes" id="UP000507470"/>
    </source>
</evidence>
<name>A0A6J8D842_MYTCO</name>
<dbReference type="GO" id="GO:0015074">
    <property type="term" value="P:DNA integration"/>
    <property type="evidence" value="ECO:0007669"/>
    <property type="project" value="InterPro"/>
</dbReference>
<dbReference type="InterPro" id="IPR058913">
    <property type="entry name" value="Integrase_dom_put"/>
</dbReference>
<dbReference type="EMBL" id="CACVKT020006897">
    <property type="protein sequence ID" value="CAC5404069.1"/>
    <property type="molecule type" value="Genomic_DNA"/>
</dbReference>
<dbReference type="PANTHER" id="PTHR46791">
    <property type="entry name" value="EXPRESSED PROTEIN"/>
    <property type="match status" value="1"/>
</dbReference>
<dbReference type="Gene3D" id="3.30.420.10">
    <property type="entry name" value="Ribonuclease H-like superfamily/Ribonuclease H"/>
    <property type="match status" value="1"/>
</dbReference>
<dbReference type="Pfam" id="PF24764">
    <property type="entry name" value="rva_4"/>
    <property type="match status" value="1"/>
</dbReference>
<accession>A0A6J8D842</accession>
<protein>
    <recommendedName>
        <fullName evidence="1">Integrase catalytic domain-containing protein</fullName>
    </recommendedName>
</protein>
<dbReference type="AlphaFoldDB" id="A0A6J8D842"/>
<dbReference type="GO" id="GO:0003676">
    <property type="term" value="F:nucleic acid binding"/>
    <property type="evidence" value="ECO:0007669"/>
    <property type="project" value="InterPro"/>
</dbReference>
<dbReference type="InterPro" id="IPR001584">
    <property type="entry name" value="Integrase_cat-core"/>
</dbReference>
<gene>
    <name evidence="2" type="ORF">MCOR_37894</name>
</gene>
<keyword evidence="3" id="KW-1185">Reference proteome</keyword>
<dbReference type="Proteomes" id="UP000507470">
    <property type="component" value="Unassembled WGS sequence"/>
</dbReference>
<organism evidence="2 3">
    <name type="scientific">Mytilus coruscus</name>
    <name type="common">Sea mussel</name>
    <dbReference type="NCBI Taxonomy" id="42192"/>
    <lineage>
        <taxon>Eukaryota</taxon>
        <taxon>Metazoa</taxon>
        <taxon>Spiralia</taxon>
        <taxon>Lophotrochozoa</taxon>
        <taxon>Mollusca</taxon>
        <taxon>Bivalvia</taxon>
        <taxon>Autobranchia</taxon>
        <taxon>Pteriomorphia</taxon>
        <taxon>Mytilida</taxon>
        <taxon>Mytiloidea</taxon>
        <taxon>Mytilidae</taxon>
        <taxon>Mytilinae</taxon>
        <taxon>Mytilus</taxon>
    </lineage>
</organism>
<evidence type="ECO:0000259" key="1">
    <source>
        <dbReference type="PROSITE" id="PS50994"/>
    </source>
</evidence>
<proteinExistence type="predicted"/>
<dbReference type="PANTHER" id="PTHR46791:SF5">
    <property type="entry name" value="CLR5 DOMAIN-CONTAINING PROTEIN-RELATED"/>
    <property type="match status" value="1"/>
</dbReference>
<sequence>MGPNHLWHIDTNHKLVKKRFVIIGGVDGFSRMTMFLNVVITTRLKTVLNCFCQVSPTSVCPLRVRSDKGLESVSVADFMLSERGDGSMLTGPSTHNQRIERLWRDIFEGVLCYFYNLFYYMEDQDILDPFKLQHLAALHFIYIGEINRRLQLWKTAWAGHRMRTVKSSPLILWSFWQLQTQ</sequence>
<dbReference type="PROSITE" id="PS50994">
    <property type="entry name" value="INTEGRASE"/>
    <property type="match status" value="1"/>
</dbReference>
<dbReference type="SUPFAM" id="SSF53098">
    <property type="entry name" value="Ribonuclease H-like"/>
    <property type="match status" value="1"/>
</dbReference>